<reference evidence="2 3" key="1">
    <citation type="submission" date="2022-06" db="EMBL/GenBank/DDBJ databases">
        <title>Leptospira isolates from biofilms formed at urban environments.</title>
        <authorList>
            <person name="Ribeiro P.S."/>
            <person name="Sousa T."/>
            <person name="Carvalho N."/>
            <person name="Aburjaile F."/>
            <person name="Neves F."/>
            <person name="Oliveira D."/>
            <person name="Blanco L."/>
            <person name="Lima J."/>
            <person name="Costa F."/>
            <person name="Brenig B."/>
            <person name="Soares S."/>
            <person name="Ramos R."/>
            <person name="Goes-Neto A."/>
            <person name="Matiuzzi M."/>
            <person name="Azevedo V."/>
            <person name="Ristow P."/>
        </authorList>
    </citation>
    <scope>NUCLEOTIDE SEQUENCE [LARGE SCALE GENOMIC DNA]</scope>
    <source>
        <strain evidence="2 3">VSF14</strain>
    </source>
</reference>
<proteinExistence type="predicted"/>
<dbReference type="SUPFAM" id="SSF56300">
    <property type="entry name" value="Metallo-dependent phosphatases"/>
    <property type="match status" value="1"/>
</dbReference>
<dbReference type="Proteomes" id="UP001208794">
    <property type="component" value="Unassembled WGS sequence"/>
</dbReference>
<dbReference type="Pfam" id="PF00149">
    <property type="entry name" value="Metallophos"/>
    <property type="match status" value="1"/>
</dbReference>
<dbReference type="RefSeq" id="WP_265359689.1">
    <property type="nucleotide sequence ID" value="NZ_JAMQPR010000003.1"/>
</dbReference>
<dbReference type="EMBL" id="JAMQPR010000003">
    <property type="protein sequence ID" value="MCW7506131.1"/>
    <property type="molecule type" value="Genomic_DNA"/>
</dbReference>
<dbReference type="InterPro" id="IPR029052">
    <property type="entry name" value="Metallo-depent_PP-like"/>
</dbReference>
<protein>
    <submittedName>
        <fullName evidence="2">Metallophosphoesterase</fullName>
    </submittedName>
</protein>
<organism evidence="2 3">
    <name type="scientific">Leptospira paudalimensis</name>
    <dbReference type="NCBI Taxonomy" id="2950024"/>
    <lineage>
        <taxon>Bacteria</taxon>
        <taxon>Pseudomonadati</taxon>
        <taxon>Spirochaetota</taxon>
        <taxon>Spirochaetia</taxon>
        <taxon>Leptospirales</taxon>
        <taxon>Leptospiraceae</taxon>
        <taxon>Leptospira</taxon>
    </lineage>
</organism>
<dbReference type="Gene3D" id="3.60.21.10">
    <property type="match status" value="1"/>
</dbReference>
<sequence length="230" mass="26442">MKILAIGDIHGRKIWKNIQFDHYDQVIFLGDYLDSHRLSNDDILGNLEELIKLQESQQNISFLIGNHDLQYTDPEFVGLVSGYRESCFMEAYELLHLLKWKFAIELDNVLYTHAGLLKAFYESIPPTSNQISETINSAGFSNPYYFLTTLHPLRGGASRASSSIWCDFREILAEENPIPINQVFGHSAREGGQMDRKAEYWRICIDVLTKYKNAYEIVDGEEPKVVSLQE</sequence>
<gene>
    <name evidence="2" type="ORF">ND855_18500</name>
</gene>
<keyword evidence="3" id="KW-1185">Reference proteome</keyword>
<feature type="domain" description="Calcineurin-like phosphoesterase" evidence="1">
    <location>
        <begin position="1"/>
        <end position="190"/>
    </location>
</feature>
<dbReference type="InterPro" id="IPR004843">
    <property type="entry name" value="Calcineurin-like_PHP"/>
</dbReference>
<evidence type="ECO:0000259" key="1">
    <source>
        <dbReference type="Pfam" id="PF00149"/>
    </source>
</evidence>
<evidence type="ECO:0000313" key="2">
    <source>
        <dbReference type="EMBL" id="MCW7506131.1"/>
    </source>
</evidence>
<comment type="caution">
    <text evidence="2">The sequence shown here is derived from an EMBL/GenBank/DDBJ whole genome shotgun (WGS) entry which is preliminary data.</text>
</comment>
<accession>A0ABT3MDK3</accession>
<name>A0ABT3MDK3_9LEPT</name>
<evidence type="ECO:0000313" key="3">
    <source>
        <dbReference type="Proteomes" id="UP001208794"/>
    </source>
</evidence>